<keyword evidence="1" id="KW-0489">Methyltransferase</keyword>
<dbReference type="SUPFAM" id="SSF53335">
    <property type="entry name" value="S-adenosyl-L-methionine-dependent methyltransferases"/>
    <property type="match status" value="1"/>
</dbReference>
<keyword evidence="2" id="KW-0808">Transferase</keyword>
<evidence type="ECO:0000313" key="3">
    <source>
        <dbReference type="EMBL" id="GAH13414.1"/>
    </source>
</evidence>
<dbReference type="Pfam" id="PF06325">
    <property type="entry name" value="PrmA"/>
    <property type="match status" value="1"/>
</dbReference>
<protein>
    <recommendedName>
        <fullName evidence="4">Ribosomal protein L11 methyltransferase</fullName>
    </recommendedName>
</protein>
<dbReference type="GO" id="GO:0032259">
    <property type="term" value="P:methylation"/>
    <property type="evidence" value="ECO:0007669"/>
    <property type="project" value="UniProtKB-KW"/>
</dbReference>
<reference evidence="3" key="1">
    <citation type="journal article" date="2014" name="Front. Microbiol.">
        <title>High frequency of phylogenetically diverse reductive dehalogenase-homologous genes in deep subseafloor sedimentary metagenomes.</title>
        <authorList>
            <person name="Kawai M."/>
            <person name="Futagami T."/>
            <person name="Toyoda A."/>
            <person name="Takaki Y."/>
            <person name="Nishi S."/>
            <person name="Hori S."/>
            <person name="Arai W."/>
            <person name="Tsubouchi T."/>
            <person name="Morono Y."/>
            <person name="Uchiyama I."/>
            <person name="Ito T."/>
            <person name="Fujiyama A."/>
            <person name="Inagaki F."/>
            <person name="Takami H."/>
        </authorList>
    </citation>
    <scope>NUCLEOTIDE SEQUENCE</scope>
    <source>
        <strain evidence="3">Expedition CK06-06</strain>
    </source>
</reference>
<sequence>PGLAFGTGSHATTSLCLNWLSQQDLTNKNVIDYGCGSGILAIAASKLSAKKVWATDIDPQALQATQNNSEQNDISDCNCTE</sequence>
<name>X1E8C2_9ZZZZ</name>
<dbReference type="InterPro" id="IPR050078">
    <property type="entry name" value="Ribosomal_L11_MeTrfase_PrmA"/>
</dbReference>
<proteinExistence type="predicted"/>
<dbReference type="EMBL" id="BART01031349">
    <property type="protein sequence ID" value="GAH13414.1"/>
    <property type="molecule type" value="Genomic_DNA"/>
</dbReference>
<dbReference type="GO" id="GO:0005829">
    <property type="term" value="C:cytosol"/>
    <property type="evidence" value="ECO:0007669"/>
    <property type="project" value="TreeGrafter"/>
</dbReference>
<gene>
    <name evidence="3" type="ORF">S01H4_54470</name>
</gene>
<dbReference type="AlphaFoldDB" id="X1E8C2"/>
<comment type="caution">
    <text evidence="3">The sequence shown here is derived from an EMBL/GenBank/DDBJ whole genome shotgun (WGS) entry which is preliminary data.</text>
</comment>
<dbReference type="Gene3D" id="3.40.50.150">
    <property type="entry name" value="Vaccinia Virus protein VP39"/>
    <property type="match status" value="1"/>
</dbReference>
<feature type="non-terminal residue" evidence="3">
    <location>
        <position position="1"/>
    </location>
</feature>
<evidence type="ECO:0000256" key="2">
    <source>
        <dbReference type="ARBA" id="ARBA00022679"/>
    </source>
</evidence>
<evidence type="ECO:0000256" key="1">
    <source>
        <dbReference type="ARBA" id="ARBA00022603"/>
    </source>
</evidence>
<dbReference type="PANTHER" id="PTHR43648">
    <property type="entry name" value="ELECTRON TRANSFER FLAVOPROTEIN BETA SUBUNIT LYSINE METHYLTRANSFERASE"/>
    <property type="match status" value="1"/>
</dbReference>
<dbReference type="CDD" id="cd02440">
    <property type="entry name" value="AdoMet_MTases"/>
    <property type="match status" value="1"/>
</dbReference>
<dbReference type="InterPro" id="IPR029063">
    <property type="entry name" value="SAM-dependent_MTases_sf"/>
</dbReference>
<dbReference type="GO" id="GO:0016279">
    <property type="term" value="F:protein-lysine N-methyltransferase activity"/>
    <property type="evidence" value="ECO:0007669"/>
    <property type="project" value="TreeGrafter"/>
</dbReference>
<evidence type="ECO:0008006" key="4">
    <source>
        <dbReference type="Google" id="ProtNLM"/>
    </source>
</evidence>
<accession>X1E8C2</accession>
<organism evidence="3">
    <name type="scientific">marine sediment metagenome</name>
    <dbReference type="NCBI Taxonomy" id="412755"/>
    <lineage>
        <taxon>unclassified sequences</taxon>
        <taxon>metagenomes</taxon>
        <taxon>ecological metagenomes</taxon>
    </lineage>
</organism>
<dbReference type="PANTHER" id="PTHR43648:SF1">
    <property type="entry name" value="ELECTRON TRANSFER FLAVOPROTEIN BETA SUBUNIT LYSINE METHYLTRANSFERASE"/>
    <property type="match status" value="1"/>
</dbReference>